<reference evidence="1" key="1">
    <citation type="submission" date="2021-06" db="EMBL/GenBank/DDBJ databases">
        <authorList>
            <person name="Kallberg Y."/>
            <person name="Tangrot J."/>
            <person name="Rosling A."/>
        </authorList>
    </citation>
    <scope>NUCLEOTIDE SEQUENCE</scope>
    <source>
        <strain evidence="1">IL203A</strain>
    </source>
</reference>
<accession>A0ACA9L5Z8</accession>
<keyword evidence="2" id="KW-1185">Reference proteome</keyword>
<sequence>MSNHQTESPQDNIDNLELGGSPQDGTDDIQLGIPPQGVESYNYYLLQPDYFSFYGYYPDNYQSPNFTQENRADTAIDQGGPIRSSNSDSRRQRRTSSLPYVGNRRVNNRDRGRKYGCDQCSYRCQYPYQLENHLEKEH</sequence>
<gene>
    <name evidence="1" type="ORF">DHETER_LOCUS3376</name>
</gene>
<dbReference type="EMBL" id="CAJVPU010002868">
    <property type="protein sequence ID" value="CAG8509172.1"/>
    <property type="molecule type" value="Genomic_DNA"/>
</dbReference>
<name>A0ACA9L5Z8_9GLOM</name>
<protein>
    <submittedName>
        <fullName evidence="1">12246_t:CDS:1</fullName>
    </submittedName>
</protein>
<dbReference type="Proteomes" id="UP000789702">
    <property type="component" value="Unassembled WGS sequence"/>
</dbReference>
<evidence type="ECO:0000313" key="1">
    <source>
        <dbReference type="EMBL" id="CAG8509172.1"/>
    </source>
</evidence>
<proteinExistence type="predicted"/>
<evidence type="ECO:0000313" key="2">
    <source>
        <dbReference type="Proteomes" id="UP000789702"/>
    </source>
</evidence>
<organism evidence="1 2">
    <name type="scientific">Dentiscutata heterogama</name>
    <dbReference type="NCBI Taxonomy" id="1316150"/>
    <lineage>
        <taxon>Eukaryota</taxon>
        <taxon>Fungi</taxon>
        <taxon>Fungi incertae sedis</taxon>
        <taxon>Mucoromycota</taxon>
        <taxon>Glomeromycotina</taxon>
        <taxon>Glomeromycetes</taxon>
        <taxon>Diversisporales</taxon>
        <taxon>Gigasporaceae</taxon>
        <taxon>Dentiscutata</taxon>
    </lineage>
</organism>
<comment type="caution">
    <text evidence="1">The sequence shown here is derived from an EMBL/GenBank/DDBJ whole genome shotgun (WGS) entry which is preliminary data.</text>
</comment>